<dbReference type="STRING" id="985054.SAMN05444358_104227"/>
<dbReference type="AlphaFoldDB" id="A0A1H3ALW2"/>
<evidence type="ECO:0000259" key="2">
    <source>
        <dbReference type="Pfam" id="PF13403"/>
    </source>
</evidence>
<protein>
    <submittedName>
        <fullName evidence="3">Hint domain-containing protein</fullName>
    </submittedName>
</protein>
<feature type="domain" description="Hedgehog/Intein (Hint)" evidence="2">
    <location>
        <begin position="124"/>
        <end position="271"/>
    </location>
</feature>
<dbReference type="EMBL" id="FNNP01000004">
    <property type="protein sequence ID" value="SDX30613.1"/>
    <property type="molecule type" value="Genomic_DNA"/>
</dbReference>
<evidence type="ECO:0000313" key="3">
    <source>
        <dbReference type="EMBL" id="SDX30613.1"/>
    </source>
</evidence>
<proteinExistence type="predicted"/>
<organism evidence="3 4">
    <name type="scientific">Ruegeria halocynthiae</name>
    <dbReference type="NCBI Taxonomy" id="985054"/>
    <lineage>
        <taxon>Bacteria</taxon>
        <taxon>Pseudomonadati</taxon>
        <taxon>Pseudomonadota</taxon>
        <taxon>Alphaproteobacteria</taxon>
        <taxon>Rhodobacterales</taxon>
        <taxon>Roseobacteraceae</taxon>
        <taxon>Ruegeria</taxon>
    </lineage>
</organism>
<gene>
    <name evidence="3" type="ORF">SAMN05444358_104227</name>
</gene>
<sequence length="331" mass="36390">MPFFTVYEVSADPLFNPNVTVTEAFLVEITDDDNLLEDPDSDGSEQFDTSSIPGLGNSENFQIFEGYSATVGGAPVTYTLLQFSGTQYIVVTSGTVSVNDILSGNTQTQSTAPPAQYNTLPSFVCFTAGSMILTPAGEKPIETVKPGDHIIVGDGSSRPVRWVGRRHLSRRDQQHTPKFCPIRFKAGSLGNQLPARDMMVSPQHRMVVSSPSLELHYFNRTMLAPAKALVNGDTITQMPPEKNVEYIHILFDRHELVNVDGVWSESFFPGDCTLDAMSAATKEELFTLFPELRFDKGAYAETALPVLKPHEVRMLRPDLSAPTEAISAFVH</sequence>
<dbReference type="RefSeq" id="WP_074737338.1">
    <property type="nucleotide sequence ID" value="NZ_FNNP01000004.1"/>
</dbReference>
<accession>A0A1H3ALW2</accession>
<evidence type="ECO:0000256" key="1">
    <source>
        <dbReference type="SAM" id="MobiDB-lite"/>
    </source>
</evidence>
<dbReference type="Gene3D" id="2.170.16.10">
    <property type="entry name" value="Hedgehog/Intein (Hint) domain"/>
    <property type="match status" value="1"/>
</dbReference>
<dbReference type="Proteomes" id="UP000183400">
    <property type="component" value="Unassembled WGS sequence"/>
</dbReference>
<feature type="region of interest" description="Disordered" evidence="1">
    <location>
        <begin position="33"/>
        <end position="54"/>
    </location>
</feature>
<feature type="compositionally biased region" description="Acidic residues" evidence="1">
    <location>
        <begin position="33"/>
        <end position="45"/>
    </location>
</feature>
<evidence type="ECO:0000313" key="4">
    <source>
        <dbReference type="Proteomes" id="UP000183400"/>
    </source>
</evidence>
<dbReference type="SUPFAM" id="SSF51294">
    <property type="entry name" value="Hedgehog/intein (Hint) domain"/>
    <property type="match status" value="1"/>
</dbReference>
<dbReference type="InterPro" id="IPR028992">
    <property type="entry name" value="Hedgehog/Intein_dom"/>
</dbReference>
<dbReference type="OrthoDB" id="6305173at2"/>
<dbReference type="InterPro" id="IPR036844">
    <property type="entry name" value="Hint_dom_sf"/>
</dbReference>
<dbReference type="Pfam" id="PF13403">
    <property type="entry name" value="Hint_2"/>
    <property type="match status" value="1"/>
</dbReference>
<reference evidence="4" key="1">
    <citation type="submission" date="2016-10" db="EMBL/GenBank/DDBJ databases">
        <authorList>
            <person name="Varghese N."/>
            <person name="Submissions S."/>
        </authorList>
    </citation>
    <scope>NUCLEOTIDE SEQUENCE [LARGE SCALE GENOMIC DNA]</scope>
    <source>
        <strain evidence="4">DSM 27839</strain>
    </source>
</reference>
<keyword evidence="4" id="KW-1185">Reference proteome</keyword>
<name>A0A1H3ALW2_9RHOB</name>